<dbReference type="InterPro" id="IPR011989">
    <property type="entry name" value="ARM-like"/>
</dbReference>
<keyword evidence="4" id="KW-0677">Repeat</keyword>
<dbReference type="InterPro" id="IPR016024">
    <property type="entry name" value="ARM-type_fold"/>
</dbReference>
<dbReference type="EMBL" id="LJBN01000155">
    <property type="protein sequence ID" value="OOQ86151.1"/>
    <property type="molecule type" value="Genomic_DNA"/>
</dbReference>
<dbReference type="GO" id="GO:0043161">
    <property type="term" value="P:proteasome-mediated ubiquitin-dependent protein catabolic process"/>
    <property type="evidence" value="ECO:0007669"/>
    <property type="project" value="TreeGrafter"/>
</dbReference>
<evidence type="ECO:0000256" key="5">
    <source>
        <dbReference type="ARBA" id="ARBA00023242"/>
    </source>
</evidence>
<comment type="subcellular location">
    <subcellularLocation>
        <location evidence="2">Cytoplasm</location>
    </subcellularLocation>
    <subcellularLocation>
        <location evidence="1">Nucleus</location>
    </subcellularLocation>
</comment>
<gene>
    <name evidence="7" type="ORF">PEBR_24548</name>
</gene>
<dbReference type="GO" id="GO:0005737">
    <property type="term" value="C:cytoplasm"/>
    <property type="evidence" value="ECO:0007669"/>
    <property type="project" value="UniProtKB-SubCell"/>
</dbReference>
<comment type="caution">
    <text evidence="7">The sequence shown here is derived from an EMBL/GenBank/DDBJ whole genome shotgun (WGS) entry which is preliminary data.</text>
</comment>
<dbReference type="InterPro" id="IPR000225">
    <property type="entry name" value="Armadillo"/>
</dbReference>
<proteinExistence type="predicted"/>
<evidence type="ECO:0000313" key="8">
    <source>
        <dbReference type="Proteomes" id="UP000190744"/>
    </source>
</evidence>
<evidence type="ECO:0000256" key="1">
    <source>
        <dbReference type="ARBA" id="ARBA00004123"/>
    </source>
</evidence>
<name>A0A1S9RLB1_PENBI</name>
<dbReference type="InterPro" id="IPR038739">
    <property type="entry name" value="ARMC8/Vid28"/>
</dbReference>
<evidence type="ECO:0000256" key="2">
    <source>
        <dbReference type="ARBA" id="ARBA00004496"/>
    </source>
</evidence>
<dbReference type="GO" id="GO:0005634">
    <property type="term" value="C:nucleus"/>
    <property type="evidence" value="ECO:0007669"/>
    <property type="project" value="UniProtKB-SubCell"/>
</dbReference>
<dbReference type="SMART" id="SM00185">
    <property type="entry name" value="ARM"/>
    <property type="match status" value="4"/>
</dbReference>
<dbReference type="Gene3D" id="1.25.10.10">
    <property type="entry name" value="Leucine-rich Repeat Variant"/>
    <property type="match status" value="4"/>
</dbReference>
<feature type="region of interest" description="Disordered" evidence="6">
    <location>
        <begin position="583"/>
        <end position="602"/>
    </location>
</feature>
<feature type="region of interest" description="Disordered" evidence="6">
    <location>
        <begin position="341"/>
        <end position="377"/>
    </location>
</feature>
<protein>
    <submittedName>
        <fullName evidence="7">Armadillo repeat protein</fullName>
    </submittedName>
</protein>
<dbReference type="SUPFAM" id="SSF48371">
    <property type="entry name" value="ARM repeat"/>
    <property type="match status" value="2"/>
</dbReference>
<dbReference type="GO" id="GO:0034657">
    <property type="term" value="C:GID complex"/>
    <property type="evidence" value="ECO:0007669"/>
    <property type="project" value="TreeGrafter"/>
</dbReference>
<organism evidence="7 8">
    <name type="scientific">Penicillium brasilianum</name>
    <dbReference type="NCBI Taxonomy" id="104259"/>
    <lineage>
        <taxon>Eukaryota</taxon>
        <taxon>Fungi</taxon>
        <taxon>Dikarya</taxon>
        <taxon>Ascomycota</taxon>
        <taxon>Pezizomycotina</taxon>
        <taxon>Eurotiomycetes</taxon>
        <taxon>Eurotiomycetidae</taxon>
        <taxon>Eurotiales</taxon>
        <taxon>Aspergillaceae</taxon>
        <taxon>Penicillium</taxon>
    </lineage>
</organism>
<accession>A0A1S9RLB1</accession>
<dbReference type="Pfam" id="PF00514">
    <property type="entry name" value="Arm"/>
    <property type="match status" value="1"/>
</dbReference>
<evidence type="ECO:0000256" key="6">
    <source>
        <dbReference type="SAM" id="MobiDB-lite"/>
    </source>
</evidence>
<dbReference type="AlphaFoldDB" id="A0A1S9RLB1"/>
<dbReference type="PANTHER" id="PTHR15651">
    <property type="entry name" value="ARMADILLO REPEAT-CONTAINING PROTEIN 8"/>
    <property type="match status" value="1"/>
</dbReference>
<evidence type="ECO:0000256" key="4">
    <source>
        <dbReference type="ARBA" id="ARBA00022737"/>
    </source>
</evidence>
<evidence type="ECO:0000256" key="3">
    <source>
        <dbReference type="ARBA" id="ARBA00022490"/>
    </source>
</evidence>
<dbReference type="PANTHER" id="PTHR15651:SF7">
    <property type="entry name" value="ARMADILLO REPEAT-CONTAINING PROTEIN 8"/>
    <property type="match status" value="1"/>
</dbReference>
<dbReference type="Proteomes" id="UP000190744">
    <property type="component" value="Unassembled WGS sequence"/>
</dbReference>
<reference evidence="8" key="1">
    <citation type="submission" date="2015-09" db="EMBL/GenBank/DDBJ databases">
        <authorList>
            <person name="Fill T.P."/>
            <person name="Baretta J.F."/>
            <person name="de Almeida L.G."/>
            <person name="Rocha M."/>
            <person name="de Souza D.H."/>
            <person name="Malavazi I."/>
            <person name="Cerdeira L.T."/>
            <person name="Hong H."/>
            <person name="Samborskyy M."/>
            <person name="de Vasconcelos A.T."/>
            <person name="Leadlay P."/>
            <person name="Rodrigues-Filho E."/>
        </authorList>
    </citation>
    <scope>NUCLEOTIDE SEQUENCE [LARGE SCALE GENOMIC DNA]</scope>
    <source>
        <strain evidence="8">LaBioMMi 136</strain>
    </source>
</reference>
<sequence length="1015" mass="110561">MTRAAASPILLQLQSSESASSQAALLRTLKNELIGHDQRKEAYVAAGIIPALGQLLSWRGPGKATGAESNGAALNQASLYQTSDESEACLQAILIAGSLAQGGPTFLAPIFASDILSSLLGILSSPDCPPSFTLPILRFLNTIADRLPLQSQDQWPRDTRLADLVFSGEHIGSIRRIVAQDYGSARNRACIELAAALIGKLCTEEIHKTALAEAGVLDALAVKIASFVVAQGFVLPGAEDSLQDPGALGEFPAPAPTSARLAPILRAVTVIIEQSKWRAEHFLSSPGIITVFPKQVPGFASSDIKRGPWGSTYLSGSAVPRNTGGNPVDALLPSVPLAHGRSSPNSANFPPLGNGGSQRRHSHSFPTPFSLAETPTPEEEENSIVPWLLCILRSEEGMVRLMAARLVTVLFRLGLSKKHRVPMFSYLLVPILLRMLDKDFEIPDNHDPCDDGLITPTQRLKEEAPAVLANLVMDDQDLQKHAVDGNALKRLSQLLKETYNPVSESLRPMWYAEGDGPARDPESMSADCRLGPPGYSPTLCHVMRYRESILKALAALVPFKDEYRKAVCENGVVPYIIDSLKPRPSDAPADAASMPKNSASDGNPTPTILAACGAARMLTRSVSVLRTSLIDAGVAQPLFVLIKHPDLEVQIAATAAICNLALDFSPMKQVSDQFTSPEWTCTNLKNQAIISSDIIPILCEHARSSNTKLRIESLWALKHVVYDSPNDVRMKVIEALTPGWIRQIISQDQVSALARRGLDEEEADQSSGIAMGRANSFGEQVDILNPMEDSGELSEDFKLADSMPSSKMSLDMFLPDVRRRRKLVLHGSLEQSTQSRQDDIAVQEQTFDLLRNIICGEGAAEMIDFLFREIGQDELLDALANNLRPRTIQLAHRREAASRPLHVPLEILSSVSGLLIHLGAGLLRHRQLLMAHPDLLRSLSNYFNHSNREVRLNCVWIVINLLYVEDASDRDGCRERASQLKALGIADRLASLQDDSDLDVKERTKTAVHLMNSLT</sequence>
<evidence type="ECO:0000313" key="7">
    <source>
        <dbReference type="EMBL" id="OOQ86151.1"/>
    </source>
</evidence>
<keyword evidence="3" id="KW-0963">Cytoplasm</keyword>
<keyword evidence="5" id="KW-0539">Nucleus</keyword>
<dbReference type="FunFam" id="1.25.10.10:FF:000609">
    <property type="entry name" value="Armadillo repeat protein"/>
    <property type="match status" value="1"/>
</dbReference>